<feature type="binding site" description="axial binding residue" evidence="5">
    <location>
        <position position="445"/>
    </location>
    <ligand>
        <name>heme</name>
        <dbReference type="ChEBI" id="CHEBI:30413"/>
    </ligand>
    <ligandPart>
        <name>Fe</name>
        <dbReference type="ChEBI" id="CHEBI:18248"/>
    </ligandPart>
</feature>
<keyword evidence="5 6" id="KW-0349">Heme</keyword>
<organism evidence="8 9">
    <name type="scientific">Castanea mollissima</name>
    <name type="common">Chinese chestnut</name>
    <dbReference type="NCBI Taxonomy" id="60419"/>
    <lineage>
        <taxon>Eukaryota</taxon>
        <taxon>Viridiplantae</taxon>
        <taxon>Streptophyta</taxon>
        <taxon>Embryophyta</taxon>
        <taxon>Tracheophyta</taxon>
        <taxon>Spermatophyta</taxon>
        <taxon>Magnoliopsida</taxon>
        <taxon>eudicotyledons</taxon>
        <taxon>Gunneridae</taxon>
        <taxon>Pentapetalae</taxon>
        <taxon>rosids</taxon>
        <taxon>fabids</taxon>
        <taxon>Fagales</taxon>
        <taxon>Fagaceae</taxon>
        <taxon>Castanea</taxon>
    </lineage>
</organism>
<reference evidence="8" key="1">
    <citation type="submission" date="2020-03" db="EMBL/GenBank/DDBJ databases">
        <title>Castanea mollissima Vanexum genome sequencing.</title>
        <authorList>
            <person name="Staton M."/>
        </authorList>
    </citation>
    <scope>NUCLEOTIDE SEQUENCE</scope>
    <source>
        <tissue evidence="8">Leaf</tissue>
    </source>
</reference>
<evidence type="ECO:0000256" key="4">
    <source>
        <dbReference type="ARBA" id="ARBA00023004"/>
    </source>
</evidence>
<sequence>MDNQAFWIILPIVWACIAVLTSTLGGRKSGSSTLPPGPHPFPIIGNILELSNKPHQDVAKLSKTYGPLMSLKLGSITTIVISSPDIAKEALQKNDQAFSGRTVPVTCRVFDHHKVSIVWLPALARWRNLRKVSATQIFAPQQLDATQALRQKKVQELLDHVNQSCSNGGKVVDIGRVAFITVLNVISNTFFSIDLAHYSSNLSAQDFQELVCVIMEIAGKPNIADYFPVLRLVDPQGARRRMTIYLGKLIEIFDRIIDERVQLRASEGSKQARNDLLDSFLNLAADDNSELSRNDFKHLLLDLFVAGVDTTSSTIEWAMAELLHNPEKMAKARDELEKVLGKDGLVQELDISKFPFLQAIVKETFRLHPPAPFLVPHKAETVVEMCGFTVPKNAQILVNVWAMGRDPSIWTDPNIFLPERFLEHSTDFKGQDFELIPFGAGRRICPGLPLANKMVHFMLASLVHCFHWRLADEMKPEDIDMTETFGITLHRSEPLRAIPIKI</sequence>
<dbReference type="SUPFAM" id="SSF48264">
    <property type="entry name" value="Cytochrome P450"/>
    <property type="match status" value="1"/>
</dbReference>
<dbReference type="GO" id="GO:0020037">
    <property type="term" value="F:heme binding"/>
    <property type="evidence" value="ECO:0007669"/>
    <property type="project" value="InterPro"/>
</dbReference>
<keyword evidence="2 5" id="KW-0479">Metal-binding</keyword>
<dbReference type="Pfam" id="PF00067">
    <property type="entry name" value="p450"/>
    <property type="match status" value="1"/>
</dbReference>
<evidence type="ECO:0008006" key="10">
    <source>
        <dbReference type="Google" id="ProtNLM"/>
    </source>
</evidence>
<proteinExistence type="inferred from homology"/>
<dbReference type="PRINTS" id="PR00385">
    <property type="entry name" value="P450"/>
</dbReference>
<dbReference type="CDD" id="cd11073">
    <property type="entry name" value="CYP76-like"/>
    <property type="match status" value="1"/>
</dbReference>
<dbReference type="Gene3D" id="1.10.630.10">
    <property type="entry name" value="Cytochrome P450"/>
    <property type="match status" value="1"/>
</dbReference>
<evidence type="ECO:0000313" key="8">
    <source>
        <dbReference type="EMBL" id="KAF3948067.1"/>
    </source>
</evidence>
<evidence type="ECO:0000256" key="3">
    <source>
        <dbReference type="ARBA" id="ARBA00023002"/>
    </source>
</evidence>
<dbReference type="PANTHER" id="PTHR47950:SF44">
    <property type="entry name" value="CYTOCHROME P450, FAMILY 76, SUBFAMILY C, POLYPEPTIDE 5-RELATED"/>
    <property type="match status" value="1"/>
</dbReference>
<evidence type="ECO:0000256" key="1">
    <source>
        <dbReference type="ARBA" id="ARBA00010617"/>
    </source>
</evidence>
<feature type="transmembrane region" description="Helical" evidence="7">
    <location>
        <begin position="6"/>
        <end position="25"/>
    </location>
</feature>
<protein>
    <recommendedName>
        <fullName evidence="10">Cytochrome P450</fullName>
    </recommendedName>
</protein>
<comment type="similarity">
    <text evidence="1 6">Belongs to the cytochrome P450 family.</text>
</comment>
<dbReference type="AlphaFoldDB" id="A0A8J4QBZ9"/>
<evidence type="ECO:0000256" key="5">
    <source>
        <dbReference type="PIRSR" id="PIRSR602401-1"/>
    </source>
</evidence>
<dbReference type="OrthoDB" id="2789670at2759"/>
<evidence type="ECO:0000256" key="6">
    <source>
        <dbReference type="RuleBase" id="RU000461"/>
    </source>
</evidence>
<keyword evidence="6" id="KW-0503">Monooxygenase</keyword>
<gene>
    <name evidence="8" type="ORF">CMV_025884</name>
</gene>
<keyword evidence="7" id="KW-0812">Transmembrane</keyword>
<evidence type="ECO:0000313" key="9">
    <source>
        <dbReference type="Proteomes" id="UP000737018"/>
    </source>
</evidence>
<dbReference type="PROSITE" id="PS00086">
    <property type="entry name" value="CYTOCHROME_P450"/>
    <property type="match status" value="1"/>
</dbReference>
<keyword evidence="7" id="KW-0472">Membrane</keyword>
<comment type="cofactor">
    <cofactor evidence="5">
        <name>heme</name>
        <dbReference type="ChEBI" id="CHEBI:30413"/>
    </cofactor>
</comment>
<dbReference type="EMBL" id="JRKL02007135">
    <property type="protein sequence ID" value="KAF3948067.1"/>
    <property type="molecule type" value="Genomic_DNA"/>
</dbReference>
<evidence type="ECO:0000256" key="2">
    <source>
        <dbReference type="ARBA" id="ARBA00022723"/>
    </source>
</evidence>
<dbReference type="InterPro" id="IPR001128">
    <property type="entry name" value="Cyt_P450"/>
</dbReference>
<evidence type="ECO:0000256" key="7">
    <source>
        <dbReference type="SAM" id="Phobius"/>
    </source>
</evidence>
<keyword evidence="7" id="KW-1133">Transmembrane helix</keyword>
<accession>A0A8J4QBZ9</accession>
<keyword evidence="4 5" id="KW-0408">Iron</keyword>
<dbReference type="GO" id="GO:0004497">
    <property type="term" value="F:monooxygenase activity"/>
    <property type="evidence" value="ECO:0007669"/>
    <property type="project" value="UniProtKB-KW"/>
</dbReference>
<dbReference type="PANTHER" id="PTHR47950">
    <property type="entry name" value="CYTOCHROME P450, FAMILY 76, SUBFAMILY C, POLYPEPTIDE 5-RELATED"/>
    <property type="match status" value="1"/>
</dbReference>
<keyword evidence="9" id="KW-1185">Reference proteome</keyword>
<dbReference type="PRINTS" id="PR00463">
    <property type="entry name" value="EP450I"/>
</dbReference>
<dbReference type="Proteomes" id="UP000737018">
    <property type="component" value="Unassembled WGS sequence"/>
</dbReference>
<comment type="caution">
    <text evidence="8">The sequence shown here is derived from an EMBL/GenBank/DDBJ whole genome shotgun (WGS) entry which is preliminary data.</text>
</comment>
<dbReference type="GO" id="GO:0005506">
    <property type="term" value="F:iron ion binding"/>
    <property type="evidence" value="ECO:0007669"/>
    <property type="project" value="InterPro"/>
</dbReference>
<dbReference type="InterPro" id="IPR002401">
    <property type="entry name" value="Cyt_P450_E_grp-I"/>
</dbReference>
<keyword evidence="3 6" id="KW-0560">Oxidoreductase</keyword>
<dbReference type="InterPro" id="IPR017972">
    <property type="entry name" value="Cyt_P450_CS"/>
</dbReference>
<name>A0A8J4QBZ9_9ROSI</name>
<dbReference type="InterPro" id="IPR036396">
    <property type="entry name" value="Cyt_P450_sf"/>
</dbReference>
<dbReference type="FunFam" id="1.10.630.10:FF:000007">
    <property type="entry name" value="Cytochrome P450 76C4"/>
    <property type="match status" value="1"/>
</dbReference>
<dbReference type="GO" id="GO:0016705">
    <property type="term" value="F:oxidoreductase activity, acting on paired donors, with incorporation or reduction of molecular oxygen"/>
    <property type="evidence" value="ECO:0007669"/>
    <property type="project" value="InterPro"/>
</dbReference>